<accession>A0A2A7US11</accession>
<dbReference type="STRING" id="1219032.GCA_001515545_04028"/>
<dbReference type="GO" id="GO:0005829">
    <property type="term" value="C:cytosol"/>
    <property type="evidence" value="ECO:0007669"/>
    <property type="project" value="UniProtKB-SubCell"/>
</dbReference>
<keyword evidence="5" id="KW-0143">Chaperone</keyword>
<dbReference type="SUPFAM" id="SSF101116">
    <property type="entry name" value="Flagellar export chaperone FliS"/>
    <property type="match status" value="1"/>
</dbReference>
<keyword evidence="8" id="KW-1185">Reference proteome</keyword>
<keyword evidence="7" id="KW-0966">Cell projection</keyword>
<evidence type="ECO:0000256" key="4">
    <source>
        <dbReference type="ARBA" id="ARBA00022795"/>
    </source>
</evidence>
<dbReference type="AlphaFoldDB" id="A0A2A7US11"/>
<dbReference type="PIRSF" id="PIRSF039090">
    <property type="entry name" value="Flis"/>
    <property type="match status" value="1"/>
</dbReference>
<dbReference type="Pfam" id="PF02561">
    <property type="entry name" value="FliS"/>
    <property type="match status" value="1"/>
</dbReference>
<organism evidence="7 8">
    <name type="scientific">Comamonas terrigena</name>
    <dbReference type="NCBI Taxonomy" id="32013"/>
    <lineage>
        <taxon>Bacteria</taxon>
        <taxon>Pseudomonadati</taxon>
        <taxon>Pseudomonadota</taxon>
        <taxon>Betaproteobacteria</taxon>
        <taxon>Burkholderiales</taxon>
        <taxon>Comamonadaceae</taxon>
        <taxon>Comamonas</taxon>
    </lineage>
</organism>
<comment type="caution">
    <text evidence="7">The sequence shown here is derived from an EMBL/GenBank/DDBJ whole genome shotgun (WGS) entry which is preliminary data.</text>
</comment>
<evidence type="ECO:0000256" key="3">
    <source>
        <dbReference type="ARBA" id="ARBA00022490"/>
    </source>
</evidence>
<dbReference type="NCBIfam" id="TIGR00208">
    <property type="entry name" value="fliS"/>
    <property type="match status" value="1"/>
</dbReference>
<dbReference type="Proteomes" id="UP000220246">
    <property type="component" value="Unassembled WGS sequence"/>
</dbReference>
<evidence type="ECO:0000256" key="2">
    <source>
        <dbReference type="ARBA" id="ARBA00008787"/>
    </source>
</evidence>
<dbReference type="Gene3D" id="1.20.120.340">
    <property type="entry name" value="Flagellar protein FliS"/>
    <property type="match status" value="1"/>
</dbReference>
<gene>
    <name evidence="7" type="primary">fliS</name>
    <name evidence="7" type="ORF">CRM82_05010</name>
</gene>
<dbReference type="GO" id="GO:0071973">
    <property type="term" value="P:bacterial-type flagellum-dependent cell motility"/>
    <property type="evidence" value="ECO:0007669"/>
    <property type="project" value="TreeGrafter"/>
</dbReference>
<evidence type="ECO:0000256" key="5">
    <source>
        <dbReference type="ARBA" id="ARBA00023186"/>
    </source>
</evidence>
<evidence type="ECO:0000256" key="6">
    <source>
        <dbReference type="PIRNR" id="PIRNR039090"/>
    </source>
</evidence>
<evidence type="ECO:0000313" key="7">
    <source>
        <dbReference type="EMBL" id="PEH88060.1"/>
    </source>
</evidence>
<name>A0A2A7US11_COMTR</name>
<comment type="subcellular location">
    <subcellularLocation>
        <location evidence="1 6">Cytoplasm</location>
        <location evidence="1 6">Cytosol</location>
    </subcellularLocation>
</comment>
<dbReference type="GeneID" id="80799950"/>
<dbReference type="EMBL" id="PDEA01000001">
    <property type="protein sequence ID" value="PEH88060.1"/>
    <property type="molecule type" value="Genomic_DNA"/>
</dbReference>
<dbReference type="PANTHER" id="PTHR34773">
    <property type="entry name" value="FLAGELLAR SECRETION CHAPERONE FLIS"/>
    <property type="match status" value="1"/>
</dbReference>
<reference evidence="8" key="1">
    <citation type="submission" date="2017-09" db="EMBL/GenBank/DDBJ databases">
        <title>FDA dAtabase for Regulatory Grade micrObial Sequences (FDA-ARGOS): Supporting development and validation of Infectious Disease Dx tests.</title>
        <authorList>
            <person name="Minogue T."/>
            <person name="Wolcott M."/>
            <person name="Wasieloski L."/>
            <person name="Aguilar W."/>
            <person name="Moore D."/>
            <person name="Tallon L."/>
            <person name="Sadzewicz L."/>
            <person name="Ott S."/>
            <person name="Zhao X."/>
            <person name="Nagaraj S."/>
            <person name="Vavikolanu K."/>
            <person name="Aluvathingal J."/>
            <person name="Nadendla S."/>
            <person name="Sichtig H."/>
        </authorList>
    </citation>
    <scope>NUCLEOTIDE SEQUENCE [LARGE SCALE GENOMIC DNA]</scope>
    <source>
        <strain evidence="8">FDAARGOS_394</strain>
    </source>
</reference>
<dbReference type="RefSeq" id="WP_066541754.1">
    <property type="nucleotide sequence ID" value="NZ_DALZSI010000014.1"/>
</dbReference>
<keyword evidence="7" id="KW-0282">Flagellum</keyword>
<evidence type="ECO:0000313" key="8">
    <source>
        <dbReference type="Proteomes" id="UP000220246"/>
    </source>
</evidence>
<dbReference type="GO" id="GO:0044780">
    <property type="term" value="P:bacterial-type flagellum assembly"/>
    <property type="evidence" value="ECO:0007669"/>
    <property type="project" value="InterPro"/>
</dbReference>
<dbReference type="PANTHER" id="PTHR34773:SF1">
    <property type="entry name" value="FLAGELLAR SECRETION CHAPERONE FLIS"/>
    <property type="match status" value="1"/>
</dbReference>
<protein>
    <recommendedName>
        <fullName evidence="6">Flagellar secretion chaperone FliS</fullName>
    </recommendedName>
</protein>
<dbReference type="InterPro" id="IPR036584">
    <property type="entry name" value="FliS_sf"/>
</dbReference>
<dbReference type="OrthoDB" id="9792010at2"/>
<dbReference type="CDD" id="cd16098">
    <property type="entry name" value="FliS"/>
    <property type="match status" value="1"/>
</dbReference>
<comment type="similarity">
    <text evidence="2 6">Belongs to the FliS family.</text>
</comment>
<dbReference type="InterPro" id="IPR003713">
    <property type="entry name" value="FliS"/>
</dbReference>
<keyword evidence="7" id="KW-0969">Cilium</keyword>
<evidence type="ECO:0000256" key="1">
    <source>
        <dbReference type="ARBA" id="ARBA00004514"/>
    </source>
</evidence>
<keyword evidence="3 6" id="KW-0963">Cytoplasm</keyword>
<sequence length="139" mass="15050">MFSSTGFSKANAYRQVGVHSGVEDASPHMLIQMLFDGLFQSLNAARGAIERGDIEEKGQLISRSVRILQEGLIMGLDMEKGGELAANLRLLYDYCVAQLTKANLHSDASLVEEVIGVLQPVAQGWKEIGSQVDTVARGD</sequence>
<proteinExistence type="inferred from homology"/>
<keyword evidence="4 6" id="KW-1005">Bacterial flagellum biogenesis</keyword>